<dbReference type="EMBL" id="JAGPNK010000001">
    <property type="protein sequence ID" value="KAH7328154.1"/>
    <property type="molecule type" value="Genomic_DNA"/>
</dbReference>
<protein>
    <recommendedName>
        <fullName evidence="4">Myb-like domain-containing protein</fullName>
    </recommendedName>
</protein>
<evidence type="ECO:0000313" key="3">
    <source>
        <dbReference type="Proteomes" id="UP000813444"/>
    </source>
</evidence>
<dbReference type="GO" id="GO:0001181">
    <property type="term" value="F:RNA polymerase I general transcription initiation factor activity"/>
    <property type="evidence" value="ECO:0007669"/>
    <property type="project" value="TreeGrafter"/>
</dbReference>
<reference evidence="2" key="1">
    <citation type="journal article" date="2021" name="Nat. Commun.">
        <title>Genetic determinants of endophytism in the Arabidopsis root mycobiome.</title>
        <authorList>
            <person name="Mesny F."/>
            <person name="Miyauchi S."/>
            <person name="Thiergart T."/>
            <person name="Pickel B."/>
            <person name="Atanasova L."/>
            <person name="Karlsson M."/>
            <person name="Huettel B."/>
            <person name="Barry K.W."/>
            <person name="Haridas S."/>
            <person name="Chen C."/>
            <person name="Bauer D."/>
            <person name="Andreopoulos W."/>
            <person name="Pangilinan J."/>
            <person name="LaButti K."/>
            <person name="Riley R."/>
            <person name="Lipzen A."/>
            <person name="Clum A."/>
            <person name="Drula E."/>
            <person name="Henrissat B."/>
            <person name="Kohler A."/>
            <person name="Grigoriev I.V."/>
            <person name="Martin F.M."/>
            <person name="Hacquard S."/>
        </authorList>
    </citation>
    <scope>NUCLEOTIDE SEQUENCE</scope>
    <source>
        <strain evidence="2">MPI-CAGE-CH-0235</strain>
    </source>
</reference>
<comment type="caution">
    <text evidence="2">The sequence shown here is derived from an EMBL/GenBank/DDBJ whole genome shotgun (WGS) entry which is preliminary data.</text>
</comment>
<keyword evidence="3" id="KW-1185">Reference proteome</keyword>
<dbReference type="Proteomes" id="UP000813444">
    <property type="component" value="Unassembled WGS sequence"/>
</dbReference>
<accession>A0A8K0WX63</accession>
<feature type="region of interest" description="Disordered" evidence="1">
    <location>
        <begin position="1"/>
        <end position="79"/>
    </location>
</feature>
<organism evidence="2 3">
    <name type="scientific">Stachybotrys elegans</name>
    <dbReference type="NCBI Taxonomy" id="80388"/>
    <lineage>
        <taxon>Eukaryota</taxon>
        <taxon>Fungi</taxon>
        <taxon>Dikarya</taxon>
        <taxon>Ascomycota</taxon>
        <taxon>Pezizomycotina</taxon>
        <taxon>Sordariomycetes</taxon>
        <taxon>Hypocreomycetidae</taxon>
        <taxon>Hypocreales</taxon>
        <taxon>Stachybotryaceae</taxon>
        <taxon>Stachybotrys</taxon>
    </lineage>
</organism>
<feature type="compositionally biased region" description="Basic and acidic residues" evidence="1">
    <location>
        <begin position="66"/>
        <end position="79"/>
    </location>
</feature>
<feature type="compositionally biased region" description="Acidic residues" evidence="1">
    <location>
        <begin position="399"/>
        <end position="411"/>
    </location>
</feature>
<evidence type="ECO:0008006" key="4">
    <source>
        <dbReference type="Google" id="ProtNLM"/>
    </source>
</evidence>
<dbReference type="PANTHER" id="PTHR28079:SF1">
    <property type="entry name" value="RNA POLYMERASE I-SPECIFIC TRANSCRIPTION INITIATION FACTOR RRN5"/>
    <property type="match status" value="1"/>
</dbReference>
<dbReference type="GO" id="GO:0000500">
    <property type="term" value="C:RNA polymerase I upstream activating factor complex"/>
    <property type="evidence" value="ECO:0007669"/>
    <property type="project" value="InterPro"/>
</dbReference>
<gene>
    <name evidence="2" type="ORF">B0I35DRAFT_416710</name>
</gene>
<dbReference type="OrthoDB" id="2240312at2759"/>
<feature type="compositionally biased region" description="Polar residues" evidence="1">
    <location>
        <begin position="43"/>
        <end position="55"/>
    </location>
</feature>
<feature type="region of interest" description="Disordered" evidence="1">
    <location>
        <begin position="399"/>
        <end position="447"/>
    </location>
</feature>
<evidence type="ECO:0000313" key="2">
    <source>
        <dbReference type="EMBL" id="KAH7328154.1"/>
    </source>
</evidence>
<proteinExistence type="predicted"/>
<dbReference type="AlphaFoldDB" id="A0A8K0WX63"/>
<dbReference type="GO" id="GO:0042790">
    <property type="term" value="P:nucleolar large rRNA transcription by RNA polymerase I"/>
    <property type="evidence" value="ECO:0007669"/>
    <property type="project" value="InterPro"/>
</dbReference>
<dbReference type="GO" id="GO:0000182">
    <property type="term" value="F:rDNA binding"/>
    <property type="evidence" value="ECO:0007669"/>
    <property type="project" value="TreeGrafter"/>
</dbReference>
<dbReference type="InterPro" id="IPR039601">
    <property type="entry name" value="Rrn5"/>
</dbReference>
<dbReference type="PANTHER" id="PTHR28079">
    <property type="entry name" value="RNA POLYMERASE I-SPECIFIC TRANSCRIPTION INITIATION FACTOR RRN5"/>
    <property type="match status" value="1"/>
</dbReference>
<sequence length="572" mass="64741">MSSELGYPAEDTENTREDDISDPEQGLEPAPVPVPVPVPVLQQLVTDDPSQSQRHVSPGEGSPLKRSAEEVDGREAETRPFKRTKGFMSTDYLDLLNTTIDEAADHTRLEEDDFEPTASYIGQTLWSSAEKKAFYEAVARRGTHDLPGIASKVGKSEIEVHHLIQVLKDDVRSRRQKSDRRAIVSMFDIPAAVELSQLYCHAEEEAADAISVRQEKREQEREQDKWGKDGWDITADVAFRQRAEKEAMDTKDRGFSELFQLSSWLEVSDRMFMNSAVPSNNWMMVDDQPPSIWATALDDFYSLAVSITRRLVQTTLFISSRRISATIHHRPNTKFVVHKSDADAAIASLGMSPNSRRFWMESARRLRLNVYNDEDEDEASTEPMPMDYDDVERELKCDEEAEEEAGMETADESQPGMDNTDDNAIDEGIGGSLNLDEVHSLSGSDSDESRFLGDYDAYLNQETNEVLQFSVIDFPDTKRAKDALQARIRVERREEHHADLVDQFASCEAEADMWKILDRPPPTALPRKPAPAPLSSSLLDVAGIYDTGEEWEKKTHYYGEWETLPQRARREG</sequence>
<name>A0A8K0WX63_9HYPO</name>
<dbReference type="GO" id="GO:0006361">
    <property type="term" value="P:transcription initiation at RNA polymerase I promoter"/>
    <property type="evidence" value="ECO:0007669"/>
    <property type="project" value="TreeGrafter"/>
</dbReference>
<evidence type="ECO:0000256" key="1">
    <source>
        <dbReference type="SAM" id="MobiDB-lite"/>
    </source>
</evidence>